<dbReference type="Proteomes" id="UP001419084">
    <property type="component" value="Unassembled WGS sequence"/>
</dbReference>
<evidence type="ECO:0000313" key="2">
    <source>
        <dbReference type="Proteomes" id="UP001419084"/>
    </source>
</evidence>
<protein>
    <submittedName>
        <fullName evidence="1">Uncharacterized protein</fullName>
    </submittedName>
</protein>
<proteinExistence type="predicted"/>
<reference evidence="1 2" key="1">
    <citation type="journal article" date="2024" name="Int. J. Syst. Evol. Microbiol.">
        <title>Lacrimispora brassicae sp. nov. isolated from fermented cabbage, and proposal of Clostridium indicum Gundawar et al. 2019 and Clostridium methoxybenzovorans Mechichi et al. 1999 as heterotypic synonyms of Lacrimispora amygdalina (Parshina et al. 2003) Haas and Blanchard 2020 and Lacrimispora indolis (McClung and McCoy 1957) Haas and Blanchard 2020, respectively.</title>
        <authorList>
            <person name="Kobayashi H."/>
            <person name="Tanizawa Y."/>
            <person name="Sakamoto M."/>
            <person name="Ohkuma M."/>
            <person name="Tohno M."/>
        </authorList>
    </citation>
    <scope>NUCLEOTIDE SEQUENCE [LARGE SCALE GENOMIC DNA]</scope>
    <source>
        <strain evidence="1 2">DSM 12857</strain>
    </source>
</reference>
<name>A0ABQ5M963_9FIRM</name>
<keyword evidence="2" id="KW-1185">Reference proteome</keyword>
<organism evidence="1 2">
    <name type="scientific">Lacrimispora amygdalina</name>
    <dbReference type="NCBI Taxonomy" id="253257"/>
    <lineage>
        <taxon>Bacteria</taxon>
        <taxon>Bacillati</taxon>
        <taxon>Bacillota</taxon>
        <taxon>Clostridia</taxon>
        <taxon>Lachnospirales</taxon>
        <taxon>Lachnospiraceae</taxon>
        <taxon>Lacrimispora</taxon>
    </lineage>
</organism>
<gene>
    <name evidence="1" type="ORF">LAD12857_34180</name>
</gene>
<evidence type="ECO:0000313" key="1">
    <source>
        <dbReference type="EMBL" id="GLB31495.1"/>
    </source>
</evidence>
<accession>A0ABQ5M963</accession>
<comment type="caution">
    <text evidence="1">The sequence shown here is derived from an EMBL/GenBank/DDBJ whole genome shotgun (WGS) entry which is preliminary data.</text>
</comment>
<dbReference type="EMBL" id="BRPJ01000073">
    <property type="protein sequence ID" value="GLB31495.1"/>
    <property type="molecule type" value="Genomic_DNA"/>
</dbReference>
<sequence>MWSLFTGIIVLFIYYVLCCTKTYANFHTSEGIFFTIINAILKKLSEKRSGR</sequence>